<proteinExistence type="predicted"/>
<dbReference type="AlphaFoldDB" id="A0A6C0I3X3"/>
<evidence type="ECO:0000313" key="1">
    <source>
        <dbReference type="EMBL" id="QHT87482.1"/>
    </source>
</evidence>
<protein>
    <submittedName>
        <fullName evidence="1">Uncharacterized protein</fullName>
    </submittedName>
</protein>
<dbReference type="EMBL" id="MN740090">
    <property type="protein sequence ID" value="QHT87482.1"/>
    <property type="molecule type" value="Genomic_DNA"/>
</dbReference>
<organism evidence="1">
    <name type="scientific">viral metagenome</name>
    <dbReference type="NCBI Taxonomy" id="1070528"/>
    <lineage>
        <taxon>unclassified sequences</taxon>
        <taxon>metagenomes</taxon>
        <taxon>organismal metagenomes</taxon>
    </lineage>
</organism>
<accession>A0A6C0I3X3</accession>
<reference evidence="1" key="1">
    <citation type="journal article" date="2020" name="Nature">
        <title>Giant virus diversity and host interactions through global metagenomics.</title>
        <authorList>
            <person name="Schulz F."/>
            <person name="Roux S."/>
            <person name="Paez-Espino D."/>
            <person name="Jungbluth S."/>
            <person name="Walsh D.A."/>
            <person name="Denef V.J."/>
            <person name="McMahon K.D."/>
            <person name="Konstantinidis K.T."/>
            <person name="Eloe-Fadrosh E.A."/>
            <person name="Kyrpides N.C."/>
            <person name="Woyke T."/>
        </authorList>
    </citation>
    <scope>NUCLEOTIDE SEQUENCE</scope>
    <source>
        <strain evidence="1">GVMAG-M-3300023184-190</strain>
    </source>
</reference>
<sequence>MALTTQIRLNEEIMNVYDSIKEWRSFDNGYTNCQYSFFYTNIEEVNRRFRENMIAFLKEDGSIDLSSFGISDENLENLKDLQSKMIEIEEDGDEDFVEKFMYELGLIVRRYDGHTIDQDTYIESDNEENSEYYDEDYQDITELKGATSSSAFLTKMQALLSKEDMDSPFGLDYSGMDVDASTYFTFIYKMLLKSMTPVVGGGKTKRKRCKRGSRRNRLTKRCRKYSRLRV</sequence>
<name>A0A6C0I3X3_9ZZZZ</name>